<dbReference type="EMBL" id="JBEHCU010009716">
    <property type="protein sequence ID" value="KAL1379373.1"/>
    <property type="molecule type" value="Genomic_DNA"/>
</dbReference>
<evidence type="ECO:0000256" key="1">
    <source>
        <dbReference type="SAM" id="MobiDB-lite"/>
    </source>
</evidence>
<feature type="region of interest" description="Disordered" evidence="1">
    <location>
        <begin position="75"/>
        <end position="179"/>
    </location>
</feature>
<proteinExistence type="predicted"/>
<feature type="compositionally biased region" description="Polar residues" evidence="1">
    <location>
        <begin position="155"/>
        <end position="173"/>
    </location>
</feature>
<organism evidence="2 3">
    <name type="scientific">Culex pipiens pipiens</name>
    <name type="common">Northern house mosquito</name>
    <dbReference type="NCBI Taxonomy" id="38569"/>
    <lineage>
        <taxon>Eukaryota</taxon>
        <taxon>Metazoa</taxon>
        <taxon>Ecdysozoa</taxon>
        <taxon>Arthropoda</taxon>
        <taxon>Hexapoda</taxon>
        <taxon>Insecta</taxon>
        <taxon>Pterygota</taxon>
        <taxon>Neoptera</taxon>
        <taxon>Endopterygota</taxon>
        <taxon>Diptera</taxon>
        <taxon>Nematocera</taxon>
        <taxon>Culicoidea</taxon>
        <taxon>Culicidae</taxon>
        <taxon>Culicinae</taxon>
        <taxon>Culicini</taxon>
        <taxon>Culex</taxon>
        <taxon>Culex</taxon>
    </lineage>
</organism>
<feature type="region of interest" description="Disordered" evidence="1">
    <location>
        <begin position="1"/>
        <end position="28"/>
    </location>
</feature>
<dbReference type="AlphaFoldDB" id="A0ABD1CSP4"/>
<evidence type="ECO:0000313" key="2">
    <source>
        <dbReference type="EMBL" id="KAL1379373.1"/>
    </source>
</evidence>
<name>A0ABD1CSP4_CULPP</name>
<gene>
    <name evidence="2" type="ORF">pipiens_014945</name>
</gene>
<feature type="compositionally biased region" description="Polar residues" evidence="1">
    <location>
        <begin position="77"/>
        <end position="86"/>
    </location>
</feature>
<feature type="compositionally biased region" description="Basic residues" evidence="1">
    <location>
        <begin position="137"/>
        <end position="146"/>
    </location>
</feature>
<comment type="caution">
    <text evidence="2">The sequence shown here is derived from an EMBL/GenBank/DDBJ whole genome shotgun (WGS) entry which is preliminary data.</text>
</comment>
<keyword evidence="3" id="KW-1185">Reference proteome</keyword>
<feature type="compositionally biased region" description="Polar residues" evidence="1">
    <location>
        <begin position="113"/>
        <end position="122"/>
    </location>
</feature>
<feature type="non-terminal residue" evidence="2">
    <location>
        <position position="179"/>
    </location>
</feature>
<reference evidence="2 3" key="1">
    <citation type="submission" date="2024-05" db="EMBL/GenBank/DDBJ databases">
        <title>Culex pipiens pipiens assembly and annotation.</title>
        <authorList>
            <person name="Alout H."/>
            <person name="Durand T."/>
        </authorList>
    </citation>
    <scope>NUCLEOTIDE SEQUENCE [LARGE SCALE GENOMIC DNA]</scope>
    <source>
        <strain evidence="2">HA-2024</strain>
        <tissue evidence="2">Whole body</tissue>
    </source>
</reference>
<protein>
    <submittedName>
        <fullName evidence="2">Uncharacterized protein</fullName>
    </submittedName>
</protein>
<evidence type="ECO:0000313" key="3">
    <source>
        <dbReference type="Proteomes" id="UP001562425"/>
    </source>
</evidence>
<dbReference type="Proteomes" id="UP001562425">
    <property type="component" value="Unassembled WGS sequence"/>
</dbReference>
<sequence>MSSKPATPLEQRRGYPGENESTRIPVLSPTPFRRSYSLRMRTSRSFHDYQHYRDVDVGCCVCDYGGVGGPAMHHPATNLSSPSTSGGVKVKNSLANGAKPASHHHHHARDTSAPGQSPQDTTAGGKDTLLPNGIVGHGHHGHHHHGSNNNNNGSCGQKSLCSSSQSTRKNSLQKNDRGM</sequence>
<accession>A0ABD1CSP4</accession>